<evidence type="ECO:0000256" key="5">
    <source>
        <dbReference type="ARBA" id="ARBA00023284"/>
    </source>
</evidence>
<evidence type="ECO:0000256" key="7">
    <source>
        <dbReference type="SAM" id="MobiDB-lite"/>
    </source>
</evidence>
<keyword evidence="3" id="KW-0249">Electron transport</keyword>
<dbReference type="GO" id="GO:0015035">
    <property type="term" value="F:protein-disulfide reductase activity"/>
    <property type="evidence" value="ECO:0007669"/>
    <property type="project" value="UniProtKB-UniRule"/>
</dbReference>
<dbReference type="PANTHER" id="PTHR45663">
    <property type="entry name" value="GEO12009P1"/>
    <property type="match status" value="1"/>
</dbReference>
<dbReference type="EMBL" id="QGGR01000029">
    <property type="protein sequence ID" value="PWK32879.1"/>
    <property type="molecule type" value="Genomic_DNA"/>
</dbReference>
<dbReference type="AlphaFoldDB" id="A0A316EPH2"/>
<dbReference type="InterPro" id="IPR005746">
    <property type="entry name" value="Thioredoxin"/>
</dbReference>
<dbReference type="NCBIfam" id="TIGR01068">
    <property type="entry name" value="thioredoxin"/>
    <property type="match status" value="1"/>
</dbReference>
<sequence length="148" mass="16033">MATVTLTTANFDEVTSKDGIVLVDFWASWCGPCVRFAPTYERSSEKHPEITFGKVDTEAEQMLAAKFDIRSIPTIMAIRDGVVVFAQPGALPESSLENLIEKVQGLDMAEVREQMAAHRKGAHAEPAEAAPAKTDEEPAKEEAAAGRS</sequence>
<dbReference type="InterPro" id="IPR013766">
    <property type="entry name" value="Thioredoxin_domain"/>
</dbReference>
<evidence type="ECO:0000256" key="2">
    <source>
        <dbReference type="ARBA" id="ARBA00022448"/>
    </source>
</evidence>
<evidence type="ECO:0000256" key="6">
    <source>
        <dbReference type="NCBIfam" id="TIGR01068"/>
    </source>
</evidence>
<dbReference type="CDD" id="cd02947">
    <property type="entry name" value="TRX_family"/>
    <property type="match status" value="1"/>
</dbReference>
<dbReference type="OrthoDB" id="9790390at2"/>
<evidence type="ECO:0000256" key="3">
    <source>
        <dbReference type="ARBA" id="ARBA00022982"/>
    </source>
</evidence>
<evidence type="ECO:0000259" key="8">
    <source>
        <dbReference type="PROSITE" id="PS51352"/>
    </source>
</evidence>
<feature type="compositionally biased region" description="Basic and acidic residues" evidence="7">
    <location>
        <begin position="115"/>
        <end position="126"/>
    </location>
</feature>
<dbReference type="InterPro" id="IPR036249">
    <property type="entry name" value="Thioredoxin-like_sf"/>
</dbReference>
<comment type="caution">
    <text evidence="9">The sequence shown here is derived from an EMBL/GenBank/DDBJ whole genome shotgun (WGS) entry which is preliminary data.</text>
</comment>
<feature type="compositionally biased region" description="Basic and acidic residues" evidence="7">
    <location>
        <begin position="133"/>
        <end position="148"/>
    </location>
</feature>
<comment type="similarity">
    <text evidence="1">Belongs to the thioredoxin family.</text>
</comment>
<keyword evidence="10" id="KW-1185">Reference proteome</keyword>
<keyword evidence="4" id="KW-1015">Disulfide bond</keyword>
<dbReference type="Gene3D" id="3.40.30.10">
    <property type="entry name" value="Glutaredoxin"/>
    <property type="match status" value="1"/>
</dbReference>
<feature type="region of interest" description="Disordered" evidence="7">
    <location>
        <begin position="115"/>
        <end position="148"/>
    </location>
</feature>
<keyword evidence="5" id="KW-0676">Redox-active center</keyword>
<dbReference type="PROSITE" id="PS51352">
    <property type="entry name" value="THIOREDOXIN_2"/>
    <property type="match status" value="1"/>
</dbReference>
<dbReference type="Pfam" id="PF00085">
    <property type="entry name" value="Thioredoxin"/>
    <property type="match status" value="1"/>
</dbReference>
<dbReference type="PROSITE" id="PS00194">
    <property type="entry name" value="THIOREDOXIN_1"/>
    <property type="match status" value="1"/>
</dbReference>
<name>A0A316EPH2_9ACTN</name>
<dbReference type="GO" id="GO:0005829">
    <property type="term" value="C:cytosol"/>
    <property type="evidence" value="ECO:0007669"/>
    <property type="project" value="TreeGrafter"/>
</dbReference>
<evidence type="ECO:0000313" key="9">
    <source>
        <dbReference type="EMBL" id="PWK32879.1"/>
    </source>
</evidence>
<feature type="domain" description="Thioredoxin" evidence="8">
    <location>
        <begin position="1"/>
        <end position="105"/>
    </location>
</feature>
<reference evidence="9 10" key="1">
    <citation type="submission" date="2018-05" db="EMBL/GenBank/DDBJ databases">
        <title>Genomic Encyclopedia of Archaeal and Bacterial Type Strains, Phase II (KMG-II): from individual species to whole genera.</title>
        <authorList>
            <person name="Goeker M."/>
        </authorList>
    </citation>
    <scope>NUCLEOTIDE SEQUENCE [LARGE SCALE GENOMIC DNA]</scope>
    <source>
        <strain evidence="9 10">DSM 45184</strain>
    </source>
</reference>
<dbReference type="FunFam" id="3.40.30.10:FF:000155">
    <property type="entry name" value="Thioredoxin"/>
    <property type="match status" value="1"/>
</dbReference>
<dbReference type="InterPro" id="IPR017937">
    <property type="entry name" value="Thioredoxin_CS"/>
</dbReference>
<dbReference type="PRINTS" id="PR00421">
    <property type="entry name" value="THIOREDOXIN"/>
</dbReference>
<dbReference type="SUPFAM" id="SSF52833">
    <property type="entry name" value="Thioredoxin-like"/>
    <property type="match status" value="1"/>
</dbReference>
<evidence type="ECO:0000256" key="4">
    <source>
        <dbReference type="ARBA" id="ARBA00023157"/>
    </source>
</evidence>
<gene>
    <name evidence="9" type="ORF">BC793_129115</name>
</gene>
<proteinExistence type="inferred from homology"/>
<keyword evidence="2" id="KW-0813">Transport</keyword>
<dbReference type="Proteomes" id="UP000245697">
    <property type="component" value="Unassembled WGS sequence"/>
</dbReference>
<organism evidence="9 10">
    <name type="scientific">Actinoplanes xinjiangensis</name>
    <dbReference type="NCBI Taxonomy" id="512350"/>
    <lineage>
        <taxon>Bacteria</taxon>
        <taxon>Bacillati</taxon>
        <taxon>Actinomycetota</taxon>
        <taxon>Actinomycetes</taxon>
        <taxon>Micromonosporales</taxon>
        <taxon>Micromonosporaceae</taxon>
        <taxon>Actinoplanes</taxon>
    </lineage>
</organism>
<evidence type="ECO:0000256" key="1">
    <source>
        <dbReference type="ARBA" id="ARBA00008987"/>
    </source>
</evidence>
<protein>
    <recommendedName>
        <fullName evidence="6">Thioredoxin</fullName>
    </recommendedName>
</protein>
<evidence type="ECO:0000313" key="10">
    <source>
        <dbReference type="Proteomes" id="UP000245697"/>
    </source>
</evidence>
<dbReference type="RefSeq" id="WP_109601877.1">
    <property type="nucleotide sequence ID" value="NZ_BONA01000084.1"/>
</dbReference>
<dbReference type="PANTHER" id="PTHR45663:SF40">
    <property type="entry name" value="THIOREDOXIN 2"/>
    <property type="match status" value="1"/>
</dbReference>
<accession>A0A316EPH2</accession>